<dbReference type="KEGG" id="atl:Athai_30170"/>
<proteinExistence type="predicted"/>
<dbReference type="Proteomes" id="UP000611640">
    <property type="component" value="Chromosome"/>
</dbReference>
<sequence>MTHSAVRHWERALTDPDLGYGPVPIWWWSGDRLELDRLRWQLHRLYDGGVRAAVVLNLAPSGPLHGCLADDPPFASPAWWQIFTGVCAEARRIGFRLWCYDQIGFSGANLQADLVSAEPAFAGWDLRRTSVTGTGALRVAAPPGAVPVAASLSTVDGTAEVAVDPAGAGAEVAGAPPGAGTEATLTLYHAVRRGFDYCEPAACAALLDRVHGEFERHAGAYFGDVIVGTFQDELPAMPTWSARFAAEFARRRGYRLTGVRLAALFGGAGDEHARIRYDYQRTRAELADQAFFVPLRDWHRRHGLTCGYDQQHPARAGEPIGSTELYADYPRLGGRYGAPGSDHWGDPKIHSGLSHLHGGSQTWLEGFHSSGWGGTLEETFDWLLPWLRAGVTLYDPHAVYYATRAGWWEWAPPSTCWRQPYWPQYPAFARLVSRLCELLSTGTHECDVAVLHPTATVQAALTVDGRALPAARAAQDAYLQLNGSASWLREVPGALAAAGVDHEVVDDAAVAGGTVAGGVLRLATETYRTVLLPGCGWLTDDTAGRLAELAAGGGRVACVGTVPRGALPANGPGWARFAAALAAGTIETPRTPVEAPAGEPAGAPACPAPADPAGEPAGGSAGPAAADAAGENAAARSGQRPTGSATRPVAALARRLAAEAAVRCDVPTLVRRAGDTRLVLLTAHDARTGTAQPMHGDWVFFDVHRFFDFDRYTRTMRDRGYTFRPCGADRVATLSVPACWGRAQLWDVTAGTRSTLDRLVAGDRATVRVPFGSGPAAVVVFGASTPAPAAGPQPGRVLATLPNRWTATVEPMLDNRWGDLAAGRTDPPVQTWRLAHRETGPEVTAERLPPDGWDQVVATFGRYGSVAGPCDTAEQLAAAGWRAAVYSLSRGIPDDPRHHATLGPKGYVPEEFVHVDNVRAGQWVALRTGFRLDTGQRTGLHLAVGAPGARRLVLDGVVLPAAGDGYLTIQPIPARAGHHELTVQVRSDVDGAVRLWWALTREPDQLRRPEWLVPTRSPAAVGHRFTLPGRIRRAVLQIGTEGAAVIRLNGARIGRHGGFDPYAQNRAVRVRPYEVADRLVAGENELVVEFTDPAGAAVWVDGTIDTDAGRADLVSAPHWTIGAPRVRREQWLDPRTGCLWPRPHPLPGAGWLDGRPPGAVLPVVPVESVPAAPRTQWFRCRLPPGARRMTVPVRGAARVWLDGTERPVLDGEVEITPGASRALLAVSTVDTAGGATLTGPVEYRTGPGEIDLGDWADAGLGSYSGAVRYARTLTGLDPDQPTWLDLGEVRGTVEVRLNGVAVGQLLLSPYRVRIDRWLHAGANRLELVVRNTLAPYLGDTTPTAGVFAGQRRSGLFGPVRLLGAARPATRTTGRGTDRPCDGSGK</sequence>
<keyword evidence="3" id="KW-1185">Reference proteome</keyword>
<feature type="region of interest" description="Disordered" evidence="1">
    <location>
        <begin position="590"/>
        <end position="647"/>
    </location>
</feature>
<evidence type="ECO:0000313" key="2">
    <source>
        <dbReference type="EMBL" id="BCJ35514.1"/>
    </source>
</evidence>
<dbReference type="EMBL" id="AP023355">
    <property type="protein sequence ID" value="BCJ35514.1"/>
    <property type="molecule type" value="Genomic_DNA"/>
</dbReference>
<name>A0A7R7DPH4_9ACTN</name>
<evidence type="ECO:0008006" key="4">
    <source>
        <dbReference type="Google" id="ProtNLM"/>
    </source>
</evidence>
<organism evidence="2 3">
    <name type="scientific">Actinocatenispora thailandica</name>
    <dbReference type="NCBI Taxonomy" id="227318"/>
    <lineage>
        <taxon>Bacteria</taxon>
        <taxon>Bacillati</taxon>
        <taxon>Actinomycetota</taxon>
        <taxon>Actinomycetes</taxon>
        <taxon>Micromonosporales</taxon>
        <taxon>Micromonosporaceae</taxon>
        <taxon>Actinocatenispora</taxon>
    </lineage>
</organism>
<feature type="compositionally biased region" description="Low complexity" evidence="1">
    <location>
        <begin position="594"/>
        <end position="605"/>
    </location>
</feature>
<dbReference type="Gene3D" id="2.60.120.260">
    <property type="entry name" value="Galactose-binding domain-like"/>
    <property type="match status" value="2"/>
</dbReference>
<accession>A0A7R7DPH4</accession>
<dbReference type="SUPFAM" id="SSF49785">
    <property type="entry name" value="Galactose-binding domain-like"/>
    <property type="match status" value="1"/>
</dbReference>
<feature type="compositionally biased region" description="Basic and acidic residues" evidence="1">
    <location>
        <begin position="1375"/>
        <end position="1385"/>
    </location>
</feature>
<reference evidence="2 3" key="1">
    <citation type="submission" date="2020-08" db="EMBL/GenBank/DDBJ databases">
        <title>Whole genome shotgun sequence of Actinocatenispora thailandica NBRC 105041.</title>
        <authorList>
            <person name="Komaki H."/>
            <person name="Tamura T."/>
        </authorList>
    </citation>
    <scope>NUCLEOTIDE SEQUENCE [LARGE SCALE GENOMIC DNA]</scope>
    <source>
        <strain evidence="2 3">NBRC 105041</strain>
    </source>
</reference>
<dbReference type="PANTHER" id="PTHR36848:SF2">
    <property type="entry name" value="SECRETED PROTEIN"/>
    <property type="match status" value="1"/>
</dbReference>
<dbReference type="InterPro" id="IPR008979">
    <property type="entry name" value="Galactose-bd-like_sf"/>
</dbReference>
<dbReference type="PANTHER" id="PTHR36848">
    <property type="entry name" value="DNA-BINDING PROTEIN (PUTATIVE SECRETED PROTEIN)-RELATED"/>
    <property type="match status" value="1"/>
</dbReference>
<gene>
    <name evidence="2" type="ORF">Athai_30170</name>
</gene>
<dbReference type="RefSeq" id="WP_203962039.1">
    <property type="nucleotide sequence ID" value="NZ_AP023355.1"/>
</dbReference>
<protein>
    <recommendedName>
        <fullName evidence="4">Glycoside hydrolase</fullName>
    </recommendedName>
</protein>
<dbReference type="InterPro" id="IPR053161">
    <property type="entry name" value="Ulvan_degrading_GH"/>
</dbReference>
<feature type="compositionally biased region" description="Low complexity" evidence="1">
    <location>
        <begin position="622"/>
        <end position="635"/>
    </location>
</feature>
<evidence type="ECO:0000256" key="1">
    <source>
        <dbReference type="SAM" id="MobiDB-lite"/>
    </source>
</evidence>
<feature type="region of interest" description="Disordered" evidence="1">
    <location>
        <begin position="1366"/>
        <end position="1385"/>
    </location>
</feature>
<evidence type="ECO:0000313" key="3">
    <source>
        <dbReference type="Proteomes" id="UP000611640"/>
    </source>
</evidence>